<dbReference type="AlphaFoldDB" id="A0AAV7JGF4"/>
<dbReference type="NCBIfam" id="NF009372">
    <property type="entry name" value="PRK12735.1"/>
    <property type="match status" value="1"/>
</dbReference>
<comment type="caution">
    <text evidence="13">The sequence shown here is derived from an EMBL/GenBank/DDBJ whole genome shotgun (WGS) entry which is preliminary data.</text>
</comment>
<keyword evidence="8" id="KW-0378">Hydrolase</keyword>
<gene>
    <name evidence="13" type="ORF">LOD99_8281</name>
</gene>
<dbReference type="InterPro" id="IPR050055">
    <property type="entry name" value="EF-Tu_GTPase"/>
</dbReference>
<evidence type="ECO:0000256" key="3">
    <source>
        <dbReference type="ARBA" id="ARBA00011986"/>
    </source>
</evidence>
<keyword evidence="4" id="KW-0963">Cytoplasm</keyword>
<dbReference type="GO" id="GO:0003746">
    <property type="term" value="F:translation elongation factor activity"/>
    <property type="evidence" value="ECO:0007669"/>
    <property type="project" value="UniProtKB-KW"/>
</dbReference>
<dbReference type="EC" id="3.6.5.3" evidence="3"/>
<dbReference type="NCBIfam" id="NF009373">
    <property type="entry name" value="PRK12736.1"/>
    <property type="match status" value="1"/>
</dbReference>
<dbReference type="GO" id="GO:0005739">
    <property type="term" value="C:mitochondrion"/>
    <property type="evidence" value="ECO:0007669"/>
    <property type="project" value="TreeGrafter"/>
</dbReference>
<dbReference type="PROSITE" id="PS00301">
    <property type="entry name" value="G_TR_1"/>
    <property type="match status" value="1"/>
</dbReference>
<accession>A0AAV7JGF4</accession>
<reference evidence="13 14" key="1">
    <citation type="journal article" date="2023" name="BMC Biol.">
        <title>The compact genome of the sponge Oopsacas minuta (Hexactinellida) is lacking key metazoan core genes.</title>
        <authorList>
            <person name="Santini S."/>
            <person name="Schenkelaars Q."/>
            <person name="Jourda C."/>
            <person name="Duchesne M."/>
            <person name="Belahbib H."/>
            <person name="Rocher C."/>
            <person name="Selva M."/>
            <person name="Riesgo A."/>
            <person name="Vervoort M."/>
            <person name="Leys S.P."/>
            <person name="Kodjabachian L."/>
            <person name="Le Bivic A."/>
            <person name="Borchiellini C."/>
            <person name="Claverie J.M."/>
            <person name="Renard E."/>
        </authorList>
    </citation>
    <scope>NUCLEOTIDE SEQUENCE [LARGE SCALE GENOMIC DNA]</scope>
    <source>
        <strain evidence="13">SPO-2</strain>
    </source>
</reference>
<keyword evidence="11" id="KW-0342">GTP-binding</keyword>
<dbReference type="InterPro" id="IPR009000">
    <property type="entry name" value="Transl_B-barrel_sf"/>
</dbReference>
<dbReference type="PANTHER" id="PTHR43721">
    <property type="entry name" value="ELONGATION FACTOR TU-RELATED"/>
    <property type="match status" value="1"/>
</dbReference>
<evidence type="ECO:0000256" key="10">
    <source>
        <dbReference type="ARBA" id="ARBA00022917"/>
    </source>
</evidence>
<sequence length="428" mass="47230">MNSLFARNLLRYRVTDFLKLSPLSISIGCLSTNVEAIQREKPWVTVGTIGHVDHGKTTLTSAITKVLEAEGLAQYQTYDRIDSTIEEKRRGITINAASVNYQSKLRNYAHVDCPGHADYIKNMISGTVQMDGTILVVAATDSVMPQTKEHVILAKQIGVEDLVVYINKTDTVDDDEITQLVELEVRELLDIHGFDSDKIPFVAGSALYALNDKDPVKGRDSIINLVEMLDKHVRLPTRIVDKPFFFNVEKAITVKGRGTVAVGSLERGIIEKGNEAEILGKSGKIRTVISQIQMFYKEVPKAMSGDSIGALLRGVSKDKVRRGSIIAKPGSIKLVKKADVKLYVLSKEEGGRHTPFMKGYKPVVFSRMSAVSAIVTELKGGKEMVMPGEDVELTFEFVIPLAIEEGKRFTVRDSRKTIATGVATKIYS</sequence>
<dbReference type="InterPro" id="IPR005225">
    <property type="entry name" value="Small_GTP-bd"/>
</dbReference>
<dbReference type="InterPro" id="IPR041709">
    <property type="entry name" value="EF-Tu_GTP-bd"/>
</dbReference>
<feature type="domain" description="Tr-type G" evidence="12">
    <location>
        <begin position="41"/>
        <end position="237"/>
    </location>
</feature>
<dbReference type="GO" id="GO:0046872">
    <property type="term" value="F:metal ion binding"/>
    <property type="evidence" value="ECO:0007669"/>
    <property type="project" value="UniProtKB-KW"/>
</dbReference>
<evidence type="ECO:0000259" key="12">
    <source>
        <dbReference type="PROSITE" id="PS51722"/>
    </source>
</evidence>
<keyword evidence="7 13" id="KW-0251">Elongation factor</keyword>
<organism evidence="13 14">
    <name type="scientific">Oopsacas minuta</name>
    <dbReference type="NCBI Taxonomy" id="111878"/>
    <lineage>
        <taxon>Eukaryota</taxon>
        <taxon>Metazoa</taxon>
        <taxon>Porifera</taxon>
        <taxon>Hexactinellida</taxon>
        <taxon>Hexasterophora</taxon>
        <taxon>Lyssacinosida</taxon>
        <taxon>Leucopsacidae</taxon>
        <taxon>Oopsacas</taxon>
    </lineage>
</organism>
<dbReference type="EMBL" id="JAKMXF010000334">
    <property type="protein sequence ID" value="KAI6647953.1"/>
    <property type="molecule type" value="Genomic_DNA"/>
</dbReference>
<dbReference type="Pfam" id="PF03143">
    <property type="entry name" value="GTP_EFTU_D3"/>
    <property type="match status" value="1"/>
</dbReference>
<dbReference type="Pfam" id="PF00009">
    <property type="entry name" value="GTP_EFTU"/>
    <property type="match status" value="1"/>
</dbReference>
<dbReference type="FunFam" id="2.40.30.10:FF:000085">
    <property type="entry name" value="Elongation factor Tu"/>
    <property type="match status" value="1"/>
</dbReference>
<dbReference type="GO" id="GO:0070125">
    <property type="term" value="P:mitochondrial translational elongation"/>
    <property type="evidence" value="ECO:0007669"/>
    <property type="project" value="TreeGrafter"/>
</dbReference>
<protein>
    <recommendedName>
        <fullName evidence="3">protein-synthesizing GTPase</fullName>
        <ecNumber evidence="3">3.6.5.3</ecNumber>
    </recommendedName>
</protein>
<dbReference type="GO" id="GO:0003924">
    <property type="term" value="F:GTPase activity"/>
    <property type="evidence" value="ECO:0007669"/>
    <property type="project" value="InterPro"/>
</dbReference>
<dbReference type="InterPro" id="IPR000795">
    <property type="entry name" value="T_Tr_GTP-bd_dom"/>
</dbReference>
<dbReference type="SUPFAM" id="SSF50465">
    <property type="entry name" value="EF-Tu/eEF-1alpha/eIF2-gamma C-terminal domain"/>
    <property type="match status" value="1"/>
</dbReference>
<dbReference type="InterPro" id="IPR004161">
    <property type="entry name" value="EFTu-like_2"/>
</dbReference>
<dbReference type="SUPFAM" id="SSF52540">
    <property type="entry name" value="P-loop containing nucleoside triphosphate hydrolases"/>
    <property type="match status" value="1"/>
</dbReference>
<dbReference type="InterPro" id="IPR027417">
    <property type="entry name" value="P-loop_NTPase"/>
</dbReference>
<dbReference type="InterPro" id="IPR031157">
    <property type="entry name" value="G_TR_CS"/>
</dbReference>
<dbReference type="SUPFAM" id="SSF50447">
    <property type="entry name" value="Translation proteins"/>
    <property type="match status" value="1"/>
</dbReference>
<dbReference type="PRINTS" id="PR00315">
    <property type="entry name" value="ELONGATNFCT"/>
</dbReference>
<keyword evidence="9" id="KW-0460">Magnesium</keyword>
<dbReference type="InterPro" id="IPR009001">
    <property type="entry name" value="Transl_elong_EF1A/Init_IF2_C"/>
</dbReference>
<dbReference type="Gene3D" id="3.40.50.300">
    <property type="entry name" value="P-loop containing nucleotide triphosphate hydrolases"/>
    <property type="match status" value="1"/>
</dbReference>
<evidence type="ECO:0000256" key="11">
    <source>
        <dbReference type="ARBA" id="ARBA00023134"/>
    </source>
</evidence>
<dbReference type="CDD" id="cd01884">
    <property type="entry name" value="EF_Tu"/>
    <property type="match status" value="1"/>
</dbReference>
<keyword evidence="10" id="KW-0648">Protein biosynthesis</keyword>
<evidence type="ECO:0000256" key="4">
    <source>
        <dbReference type="ARBA" id="ARBA00022490"/>
    </source>
</evidence>
<evidence type="ECO:0000313" key="13">
    <source>
        <dbReference type="EMBL" id="KAI6647953.1"/>
    </source>
</evidence>
<keyword evidence="5" id="KW-0479">Metal-binding</keyword>
<name>A0AAV7JGF4_9METZ</name>
<comment type="similarity">
    <text evidence="1">Belongs to the TRAFAC class translation factor GTPase superfamily. Classic translation factor GTPase family. EF-Tu/EF-1A subfamily.</text>
</comment>
<evidence type="ECO:0000256" key="7">
    <source>
        <dbReference type="ARBA" id="ARBA00022768"/>
    </source>
</evidence>
<dbReference type="FunFam" id="3.40.50.300:FF:000576">
    <property type="entry name" value="Elongation factor Tu"/>
    <property type="match status" value="1"/>
</dbReference>
<comment type="subunit">
    <text evidence="2">Monomer.</text>
</comment>
<evidence type="ECO:0000256" key="2">
    <source>
        <dbReference type="ARBA" id="ARBA00011245"/>
    </source>
</evidence>
<dbReference type="Proteomes" id="UP001165289">
    <property type="component" value="Unassembled WGS sequence"/>
</dbReference>
<dbReference type="Gene3D" id="2.40.30.10">
    <property type="entry name" value="Translation factors"/>
    <property type="match status" value="2"/>
</dbReference>
<evidence type="ECO:0000256" key="8">
    <source>
        <dbReference type="ARBA" id="ARBA00022801"/>
    </source>
</evidence>
<dbReference type="Pfam" id="PF03144">
    <property type="entry name" value="GTP_EFTU_D2"/>
    <property type="match status" value="1"/>
</dbReference>
<dbReference type="PROSITE" id="PS51722">
    <property type="entry name" value="G_TR_2"/>
    <property type="match status" value="1"/>
</dbReference>
<dbReference type="NCBIfam" id="NF000766">
    <property type="entry name" value="PRK00049.1"/>
    <property type="match status" value="1"/>
</dbReference>
<keyword evidence="14" id="KW-1185">Reference proteome</keyword>
<dbReference type="InterPro" id="IPR004160">
    <property type="entry name" value="Transl_elong_EFTu/EF1A_C"/>
</dbReference>
<dbReference type="NCBIfam" id="TIGR00231">
    <property type="entry name" value="small_GTP"/>
    <property type="match status" value="1"/>
</dbReference>
<keyword evidence="6" id="KW-0547">Nucleotide-binding</keyword>
<evidence type="ECO:0000256" key="6">
    <source>
        <dbReference type="ARBA" id="ARBA00022741"/>
    </source>
</evidence>
<dbReference type="GO" id="GO:0005525">
    <property type="term" value="F:GTP binding"/>
    <property type="evidence" value="ECO:0007669"/>
    <property type="project" value="UniProtKB-KW"/>
</dbReference>
<proteinExistence type="inferred from homology"/>
<evidence type="ECO:0000256" key="9">
    <source>
        <dbReference type="ARBA" id="ARBA00022842"/>
    </source>
</evidence>
<evidence type="ECO:0000256" key="1">
    <source>
        <dbReference type="ARBA" id="ARBA00007249"/>
    </source>
</evidence>
<evidence type="ECO:0000313" key="14">
    <source>
        <dbReference type="Proteomes" id="UP001165289"/>
    </source>
</evidence>
<evidence type="ECO:0000256" key="5">
    <source>
        <dbReference type="ARBA" id="ARBA00022723"/>
    </source>
</evidence>
<dbReference type="PANTHER" id="PTHR43721:SF2">
    <property type="entry name" value="ELONGATION FACTOR TU, MITOCHONDRIAL"/>
    <property type="match status" value="1"/>
</dbReference>